<gene>
    <name evidence="2" type="ORF">GBAR_LOCUS16725</name>
</gene>
<dbReference type="EMBL" id="CASHTH010002408">
    <property type="protein sequence ID" value="CAI8029430.1"/>
    <property type="molecule type" value="Genomic_DNA"/>
</dbReference>
<keyword evidence="3" id="KW-1185">Reference proteome</keyword>
<dbReference type="PANTHER" id="PTHR47328">
    <property type="match status" value="1"/>
</dbReference>
<comment type="similarity">
    <text evidence="1">Belongs to the RutC family.</text>
</comment>
<reference evidence="2" key="1">
    <citation type="submission" date="2023-03" db="EMBL/GenBank/DDBJ databases">
        <authorList>
            <person name="Steffen K."/>
            <person name="Cardenas P."/>
        </authorList>
    </citation>
    <scope>NUCLEOTIDE SEQUENCE</scope>
</reference>
<dbReference type="Gene3D" id="3.30.1330.40">
    <property type="entry name" value="RutC-like"/>
    <property type="match status" value="1"/>
</dbReference>
<dbReference type="Pfam" id="PF01042">
    <property type="entry name" value="Ribonuc_L-PSP"/>
    <property type="match status" value="1"/>
</dbReference>
<dbReference type="PANTHER" id="PTHR47328:SF1">
    <property type="entry name" value="RUTC FAMILY PROTEIN YOAB"/>
    <property type="match status" value="1"/>
</dbReference>
<evidence type="ECO:0000313" key="2">
    <source>
        <dbReference type="EMBL" id="CAI8029430.1"/>
    </source>
</evidence>
<dbReference type="InterPro" id="IPR035959">
    <property type="entry name" value="RutC-like_sf"/>
</dbReference>
<dbReference type="SUPFAM" id="SSF55298">
    <property type="entry name" value="YjgF-like"/>
    <property type="match status" value="1"/>
</dbReference>
<dbReference type="InterPro" id="IPR035709">
    <property type="entry name" value="YoaB-like"/>
</dbReference>
<evidence type="ECO:0000256" key="1">
    <source>
        <dbReference type="ARBA" id="ARBA00010552"/>
    </source>
</evidence>
<protein>
    <submittedName>
        <fullName evidence="2">RutC family protein HD_0322</fullName>
    </submittedName>
</protein>
<organism evidence="2 3">
    <name type="scientific">Geodia barretti</name>
    <name type="common">Barrett's horny sponge</name>
    <dbReference type="NCBI Taxonomy" id="519541"/>
    <lineage>
        <taxon>Eukaryota</taxon>
        <taxon>Metazoa</taxon>
        <taxon>Porifera</taxon>
        <taxon>Demospongiae</taxon>
        <taxon>Heteroscleromorpha</taxon>
        <taxon>Tetractinellida</taxon>
        <taxon>Astrophorina</taxon>
        <taxon>Geodiidae</taxon>
        <taxon>Geodia</taxon>
    </lineage>
</organism>
<comment type="caution">
    <text evidence="2">The sequence shown here is derived from an EMBL/GenBank/DDBJ whole genome shotgun (WGS) entry which is preliminary data.</text>
</comment>
<dbReference type="CDD" id="cd06150">
    <property type="entry name" value="YjgF_YER057c_UK114_like_2"/>
    <property type="match status" value="1"/>
</dbReference>
<dbReference type="InterPro" id="IPR019897">
    <property type="entry name" value="RidA_CS"/>
</dbReference>
<dbReference type="AlphaFoldDB" id="A0AA35SG23"/>
<dbReference type="PROSITE" id="PS01094">
    <property type="entry name" value="UPF0076"/>
    <property type="match status" value="1"/>
</dbReference>
<dbReference type="InterPro" id="IPR006175">
    <property type="entry name" value="YjgF/YER057c/UK114"/>
</dbReference>
<evidence type="ECO:0000313" key="3">
    <source>
        <dbReference type="Proteomes" id="UP001174909"/>
    </source>
</evidence>
<sequence length="115" mass="12486">MAIKRHDTGPRMSQAVETDTTVHLAGLVASEPVADPKAQAEQILAKVDNYLARCGSDKSKILSAQIWLANMAYFSAVNEVWDAWVDPANPPARACVESKLASPQYMVEIMITAAK</sequence>
<accession>A0AA35SG23</accession>
<name>A0AA35SG23_GEOBA</name>
<dbReference type="Proteomes" id="UP001174909">
    <property type="component" value="Unassembled WGS sequence"/>
</dbReference>
<proteinExistence type="inferred from homology"/>